<comment type="subcellular location">
    <subcellularLocation>
        <location evidence="1">Membrane</location>
        <topology evidence="1">Multi-pass membrane protein</topology>
    </subcellularLocation>
</comment>
<evidence type="ECO:0000256" key="7">
    <source>
        <dbReference type="SAM" id="Phobius"/>
    </source>
</evidence>
<accession>A0A7J5ZLP3</accession>
<name>A0A7J5ZLP3_AMEME</name>
<dbReference type="PROSITE" id="PS51225">
    <property type="entry name" value="MARVEL"/>
    <property type="match status" value="1"/>
</dbReference>
<evidence type="ECO:0000313" key="9">
    <source>
        <dbReference type="EMBL" id="KAF4070851.1"/>
    </source>
</evidence>
<sequence>MPFDPEWKEPSECIPITSATGFLPPGILLSPGKSIQDSTKASCRPFTSLNSPANNLDSVYIFKRLTLGSVVQHRCLIPKAVTNDQIIGTTIMSEARSHRGHRERQGRSNRESRQQQQQQQQQQHRTRPSSNNRPSTRSQQSTRNQSTHSQYGRRVTSEEVHGSKCTHMCSRRGIVLMCAFLSNLLVLFCIVAAFVSQSGMSVANFGGGNFVDVVIPFEGTELQQVRDLDMQFSQMRAPGIYGGLPFSITFGVLLLFFVISGNKPAHVLSRKLLIGQFAFQLFGAVAYVVAVGLYLHFVIMVNSTDVCLQRERLYGRNGQTWMNCSVNGGDASVALFGIITAILFAIGAFFTARTIHSVNQYNKDRVRYEAERPKQPHSTQDTPLQSGIYI</sequence>
<feature type="transmembrane region" description="Helical" evidence="7">
    <location>
        <begin position="272"/>
        <end position="295"/>
    </location>
</feature>
<dbReference type="Proteomes" id="UP000593565">
    <property type="component" value="Unassembled WGS sequence"/>
</dbReference>
<feature type="transmembrane region" description="Helical" evidence="7">
    <location>
        <begin position="174"/>
        <end position="195"/>
    </location>
</feature>
<dbReference type="InterPro" id="IPR008253">
    <property type="entry name" value="Marvel"/>
</dbReference>
<comment type="caution">
    <text evidence="9">The sequence shown here is derived from an EMBL/GenBank/DDBJ whole genome shotgun (WGS) entry which is preliminary data.</text>
</comment>
<feature type="compositionally biased region" description="Basic and acidic residues" evidence="6">
    <location>
        <begin position="103"/>
        <end position="113"/>
    </location>
</feature>
<feature type="domain" description="MARVEL" evidence="8">
    <location>
        <begin position="167"/>
        <end position="356"/>
    </location>
</feature>
<dbReference type="GO" id="GO:0016020">
    <property type="term" value="C:membrane"/>
    <property type="evidence" value="ECO:0007669"/>
    <property type="project" value="UniProtKB-SubCell"/>
</dbReference>
<keyword evidence="2 5" id="KW-0812">Transmembrane</keyword>
<evidence type="ECO:0000256" key="1">
    <source>
        <dbReference type="ARBA" id="ARBA00004141"/>
    </source>
</evidence>
<feature type="compositionally biased region" description="Low complexity" evidence="6">
    <location>
        <begin position="114"/>
        <end position="150"/>
    </location>
</feature>
<keyword evidence="3 7" id="KW-1133">Transmembrane helix</keyword>
<feature type="transmembrane region" description="Helical" evidence="7">
    <location>
        <begin position="331"/>
        <end position="352"/>
    </location>
</feature>
<feature type="compositionally biased region" description="Polar residues" evidence="6">
    <location>
        <begin position="376"/>
        <end position="390"/>
    </location>
</feature>
<evidence type="ECO:0000313" key="10">
    <source>
        <dbReference type="Proteomes" id="UP000593565"/>
    </source>
</evidence>
<keyword evidence="10" id="KW-1185">Reference proteome</keyword>
<organism evidence="9 10">
    <name type="scientific">Ameiurus melas</name>
    <name type="common">Black bullhead</name>
    <name type="synonym">Silurus melas</name>
    <dbReference type="NCBI Taxonomy" id="219545"/>
    <lineage>
        <taxon>Eukaryota</taxon>
        <taxon>Metazoa</taxon>
        <taxon>Chordata</taxon>
        <taxon>Craniata</taxon>
        <taxon>Vertebrata</taxon>
        <taxon>Euteleostomi</taxon>
        <taxon>Actinopterygii</taxon>
        <taxon>Neopterygii</taxon>
        <taxon>Teleostei</taxon>
        <taxon>Ostariophysi</taxon>
        <taxon>Siluriformes</taxon>
        <taxon>Ictaluridae</taxon>
        <taxon>Ameiurus</taxon>
    </lineage>
</organism>
<gene>
    <name evidence="9" type="ORF">AMELA_G00278300</name>
</gene>
<keyword evidence="4 5" id="KW-0472">Membrane</keyword>
<evidence type="ECO:0000256" key="6">
    <source>
        <dbReference type="SAM" id="MobiDB-lite"/>
    </source>
</evidence>
<evidence type="ECO:0000259" key="8">
    <source>
        <dbReference type="PROSITE" id="PS51225"/>
    </source>
</evidence>
<protein>
    <recommendedName>
        <fullName evidence="8">MARVEL domain-containing protein</fullName>
    </recommendedName>
</protein>
<feature type="transmembrane region" description="Helical" evidence="7">
    <location>
        <begin position="240"/>
        <end position="260"/>
    </location>
</feature>
<dbReference type="EMBL" id="JAAGNN010000028">
    <property type="protein sequence ID" value="KAF4070851.1"/>
    <property type="molecule type" value="Genomic_DNA"/>
</dbReference>
<evidence type="ECO:0000256" key="4">
    <source>
        <dbReference type="ARBA" id="ARBA00023136"/>
    </source>
</evidence>
<dbReference type="AlphaFoldDB" id="A0A7J5ZLP3"/>
<reference evidence="9 10" key="1">
    <citation type="submission" date="2020-02" db="EMBL/GenBank/DDBJ databases">
        <title>A chromosome-scale genome assembly of the black bullhead catfish (Ameiurus melas).</title>
        <authorList>
            <person name="Wen M."/>
            <person name="Zham M."/>
            <person name="Cabau C."/>
            <person name="Klopp C."/>
            <person name="Donnadieu C."/>
            <person name="Roques C."/>
            <person name="Bouchez O."/>
            <person name="Lampietro C."/>
            <person name="Jouanno E."/>
            <person name="Herpin A."/>
            <person name="Louis A."/>
            <person name="Berthelot C."/>
            <person name="Parey E."/>
            <person name="Roest-Crollius H."/>
            <person name="Braasch I."/>
            <person name="Postlethwait J."/>
            <person name="Robinson-Rechavi M."/>
            <person name="Echchiki A."/>
            <person name="Begum T."/>
            <person name="Montfort J."/>
            <person name="Schartl M."/>
            <person name="Bobe J."/>
            <person name="Guiguen Y."/>
        </authorList>
    </citation>
    <scope>NUCLEOTIDE SEQUENCE [LARGE SCALE GENOMIC DNA]</scope>
    <source>
        <strain evidence="9">M_S1</strain>
        <tissue evidence="9">Blood</tissue>
    </source>
</reference>
<feature type="region of interest" description="Disordered" evidence="6">
    <location>
        <begin position="91"/>
        <end position="157"/>
    </location>
</feature>
<proteinExistence type="predicted"/>
<feature type="region of interest" description="Disordered" evidence="6">
    <location>
        <begin position="367"/>
        <end position="390"/>
    </location>
</feature>
<evidence type="ECO:0000256" key="5">
    <source>
        <dbReference type="PROSITE-ProRule" id="PRU00581"/>
    </source>
</evidence>
<evidence type="ECO:0000256" key="3">
    <source>
        <dbReference type="ARBA" id="ARBA00022989"/>
    </source>
</evidence>
<evidence type="ECO:0000256" key="2">
    <source>
        <dbReference type="ARBA" id="ARBA00022692"/>
    </source>
</evidence>